<dbReference type="EC" id="2.3.2.2" evidence="11"/>
<keyword evidence="11" id="KW-0317">Glutathione biosynthesis</keyword>
<dbReference type="AlphaFoldDB" id="A0A832MQG5"/>
<keyword evidence="5 11" id="KW-0378">Hydrolase</keyword>
<evidence type="ECO:0000256" key="10">
    <source>
        <dbReference type="PIRSR" id="PIRSR600101-2"/>
    </source>
</evidence>
<dbReference type="EC" id="3.4.19.13" evidence="11"/>
<dbReference type="PANTHER" id="PTHR43199">
    <property type="entry name" value="GLUTATHIONE HYDROLASE"/>
    <property type="match status" value="1"/>
</dbReference>
<dbReference type="GO" id="GO:0006751">
    <property type="term" value="P:glutathione catabolic process"/>
    <property type="evidence" value="ECO:0007669"/>
    <property type="project" value="UniProtKB-UniRule"/>
</dbReference>
<feature type="binding site" evidence="10">
    <location>
        <begin position="421"/>
        <end position="422"/>
    </location>
    <ligand>
        <name>L-glutamate</name>
        <dbReference type="ChEBI" id="CHEBI:29985"/>
    </ligand>
</feature>
<evidence type="ECO:0000256" key="6">
    <source>
        <dbReference type="ARBA" id="ARBA00023145"/>
    </source>
</evidence>
<dbReference type="GO" id="GO:0006750">
    <property type="term" value="P:glutathione biosynthetic process"/>
    <property type="evidence" value="ECO:0007669"/>
    <property type="project" value="UniProtKB-KW"/>
</dbReference>
<comment type="caution">
    <text evidence="12">The sequence shown here is derived from an EMBL/GenBank/DDBJ whole genome shotgun (WGS) entry which is preliminary data.</text>
</comment>
<proteinExistence type="inferred from homology"/>
<dbReference type="Gene3D" id="1.10.246.130">
    <property type="match status" value="1"/>
</dbReference>
<evidence type="ECO:0000256" key="1">
    <source>
        <dbReference type="ARBA" id="ARBA00001049"/>
    </source>
</evidence>
<dbReference type="NCBIfam" id="TIGR00066">
    <property type="entry name" value="g_glut_trans"/>
    <property type="match status" value="1"/>
</dbReference>
<dbReference type="Pfam" id="PF01019">
    <property type="entry name" value="G_glu_transpept"/>
    <property type="match status" value="1"/>
</dbReference>
<evidence type="ECO:0000256" key="11">
    <source>
        <dbReference type="RuleBase" id="RU368036"/>
    </source>
</evidence>
<dbReference type="InterPro" id="IPR055262">
    <property type="entry name" value="GGT_CS"/>
</dbReference>
<dbReference type="EMBL" id="DTKQ01000054">
    <property type="protein sequence ID" value="HGZ80127.1"/>
    <property type="molecule type" value="Genomic_DNA"/>
</dbReference>
<evidence type="ECO:0000256" key="4">
    <source>
        <dbReference type="ARBA" id="ARBA00022679"/>
    </source>
</evidence>
<keyword evidence="4 11" id="KW-0808">Transferase</keyword>
<feature type="binding site" evidence="10">
    <location>
        <position position="402"/>
    </location>
    <ligand>
        <name>L-glutamate</name>
        <dbReference type="ChEBI" id="CHEBI:29985"/>
    </ligand>
</feature>
<evidence type="ECO:0000256" key="7">
    <source>
        <dbReference type="ARBA" id="ARBA00023315"/>
    </source>
</evidence>
<comment type="catalytic activity">
    <reaction evidence="1 11">
        <text>an S-substituted glutathione + H2O = an S-substituted L-cysteinylglycine + L-glutamate</text>
        <dbReference type="Rhea" id="RHEA:59468"/>
        <dbReference type="ChEBI" id="CHEBI:15377"/>
        <dbReference type="ChEBI" id="CHEBI:29985"/>
        <dbReference type="ChEBI" id="CHEBI:90779"/>
        <dbReference type="ChEBI" id="CHEBI:143103"/>
        <dbReference type="EC" id="3.4.19.13"/>
    </reaction>
</comment>
<evidence type="ECO:0000256" key="3">
    <source>
        <dbReference type="ARBA" id="ARBA00009381"/>
    </source>
</evidence>
<dbReference type="InterPro" id="IPR051792">
    <property type="entry name" value="GGT_bact"/>
</dbReference>
<reference evidence="12" key="1">
    <citation type="journal article" date="2020" name="mSystems">
        <title>Genome- and Community-Level Interaction Insights into Carbon Utilization and Element Cycling Functions of Hydrothermarchaeota in Hydrothermal Sediment.</title>
        <authorList>
            <person name="Zhou Z."/>
            <person name="Liu Y."/>
            <person name="Xu W."/>
            <person name="Pan J."/>
            <person name="Luo Z.H."/>
            <person name="Li M."/>
        </authorList>
    </citation>
    <scope>NUCLEOTIDE SEQUENCE [LARGE SCALE GENOMIC DNA]</scope>
    <source>
        <strain evidence="12">SpSt-86</strain>
    </source>
</reference>
<comment type="pathway">
    <text evidence="11">Sulfur metabolism; glutathione metabolism.</text>
</comment>
<comment type="subunit">
    <text evidence="11">This enzyme consists of two polypeptide chains, which are synthesized in precursor form from a single polypeptide.</text>
</comment>
<comment type="similarity">
    <text evidence="3 11">Belongs to the gamma-glutamyltransferase family.</text>
</comment>
<protein>
    <recommendedName>
        <fullName evidence="11">Glutathione hydrolase proenzyme</fullName>
        <ecNumber evidence="11">2.3.2.2</ecNumber>
        <ecNumber evidence="11">3.4.19.13</ecNumber>
    </recommendedName>
    <component>
        <recommendedName>
            <fullName evidence="11">Glutathione hydrolase large chain</fullName>
        </recommendedName>
    </component>
    <component>
        <recommendedName>
            <fullName evidence="11">Glutathione hydrolase small chain</fullName>
        </recommendedName>
    </component>
</protein>
<dbReference type="InterPro" id="IPR029055">
    <property type="entry name" value="Ntn_hydrolases_N"/>
</dbReference>
<dbReference type="GO" id="GO:0036374">
    <property type="term" value="F:glutathione hydrolase activity"/>
    <property type="evidence" value="ECO:0007669"/>
    <property type="project" value="UniProtKB-UniRule"/>
</dbReference>
<evidence type="ECO:0000256" key="8">
    <source>
        <dbReference type="ARBA" id="ARBA00047417"/>
    </source>
</evidence>
<gene>
    <name evidence="12" type="primary">ggt</name>
    <name evidence="12" type="ORF">ENW55_09110</name>
</gene>
<dbReference type="InterPro" id="IPR043137">
    <property type="entry name" value="GGT_ssub_C"/>
</dbReference>
<dbReference type="UniPathway" id="UPA00204"/>
<dbReference type="InterPro" id="IPR000101">
    <property type="entry name" value="GGT_peptidase"/>
</dbReference>
<keyword evidence="7 11" id="KW-0012">Acyltransferase</keyword>
<name>A0A832MQG5_9THEM</name>
<feature type="active site" description="Nucleophile" evidence="9">
    <location>
        <position position="360"/>
    </location>
</feature>
<feature type="binding site" evidence="10">
    <location>
        <position position="443"/>
    </location>
    <ligand>
        <name>L-glutamate</name>
        <dbReference type="ChEBI" id="CHEBI:29985"/>
    </ligand>
</feature>
<organism evidence="12">
    <name type="scientific">Pseudothermotoga hypogea</name>
    <dbReference type="NCBI Taxonomy" id="57487"/>
    <lineage>
        <taxon>Bacteria</taxon>
        <taxon>Thermotogati</taxon>
        <taxon>Thermotogota</taxon>
        <taxon>Thermotogae</taxon>
        <taxon>Thermotogales</taxon>
        <taxon>Thermotogaceae</taxon>
        <taxon>Pseudothermotoga</taxon>
    </lineage>
</organism>
<feature type="binding site" evidence="10">
    <location>
        <position position="66"/>
    </location>
    <ligand>
        <name>L-glutamate</name>
        <dbReference type="ChEBI" id="CHEBI:29985"/>
    </ligand>
</feature>
<accession>A0A832MQG5</accession>
<dbReference type="InterPro" id="IPR043138">
    <property type="entry name" value="GGT_lsub"/>
</dbReference>
<comment type="catalytic activity">
    <reaction evidence="8 11">
        <text>an N-terminal (5-L-glutamyl)-[peptide] + an alpha-amino acid = 5-L-glutamyl amino acid + an N-terminal L-alpha-aminoacyl-[peptide]</text>
        <dbReference type="Rhea" id="RHEA:23904"/>
        <dbReference type="Rhea" id="RHEA-COMP:9780"/>
        <dbReference type="Rhea" id="RHEA-COMP:9795"/>
        <dbReference type="ChEBI" id="CHEBI:77644"/>
        <dbReference type="ChEBI" id="CHEBI:78597"/>
        <dbReference type="ChEBI" id="CHEBI:78599"/>
        <dbReference type="ChEBI" id="CHEBI:78608"/>
        <dbReference type="EC" id="2.3.2.2"/>
    </reaction>
</comment>
<evidence type="ECO:0000256" key="2">
    <source>
        <dbReference type="ARBA" id="ARBA00001089"/>
    </source>
</evidence>
<evidence type="ECO:0000256" key="9">
    <source>
        <dbReference type="PIRSR" id="PIRSR600101-1"/>
    </source>
</evidence>
<dbReference type="PROSITE" id="PS00462">
    <property type="entry name" value="G_GLU_TRANSPEPTIDASE"/>
    <property type="match status" value="1"/>
</dbReference>
<dbReference type="PRINTS" id="PR01210">
    <property type="entry name" value="GGTRANSPTASE"/>
</dbReference>
<dbReference type="PANTHER" id="PTHR43199:SF1">
    <property type="entry name" value="GLUTATHIONE HYDROLASE PROENZYME"/>
    <property type="match status" value="1"/>
</dbReference>
<comment type="PTM">
    <text evidence="11">Cleaved by autocatalysis into a large and a small subunit.</text>
</comment>
<dbReference type="SUPFAM" id="SSF56235">
    <property type="entry name" value="N-terminal nucleophile aminohydrolases (Ntn hydrolases)"/>
    <property type="match status" value="1"/>
</dbReference>
<evidence type="ECO:0000313" key="12">
    <source>
        <dbReference type="EMBL" id="HGZ80127.1"/>
    </source>
</evidence>
<sequence>MVATSHPLASLVGARILQQGGNAIDAAVAIQFALNVVEPMMSGIGGGGFMMIYLAKENRIVVLDYREQAPAGAKPTMFLDAEGKPLPFRTALQTGHAVGIPGTLKGVATALEKFGTMSLAQVIEPAIELAEKGIMVNKVLAQSIVDSMYKFNDAAKQVFAPNGQPLPEGALLVQPDLAKTFRLIKERGVDVFYTGEIAQAIVEVVQARGGTMTLEDLKNYEVKFREPIRGTYRGYEIVSMPPPSSGGLTLIQMLKILEGFDIKALGHNTTQTLHLMIETMRLAYADRGKYLADSDFVKIPFNGYLNEKYIEERRALIDWQRANPDIKPGDPWFYEGSPTCPASQLKNVFAMVNENETSQTTHYTVIDKWGNLVACTTTIEDVFGSGIMVPGYGFMLNNEMTDFDFVPGGANEVQPGKRPRSSMTPTIVFKDGKPVFSVGSPGGARIITTVMQVIMNMIDHGMSVQEAINAPRIFSSSYPTVQWEAGLPEHVKKELELRGHKIADAPRIMGSVQSIVIDLETGKIYGGADPRREGTVIGVP</sequence>
<keyword evidence="6 11" id="KW-0865">Zymogen</keyword>
<dbReference type="Gene3D" id="3.60.20.40">
    <property type="match status" value="1"/>
</dbReference>
<evidence type="ECO:0000256" key="5">
    <source>
        <dbReference type="ARBA" id="ARBA00022801"/>
    </source>
</evidence>
<dbReference type="GO" id="GO:0103068">
    <property type="term" value="F:leukotriene C4 gamma-glutamyl transferase activity"/>
    <property type="evidence" value="ECO:0007669"/>
    <property type="project" value="UniProtKB-EC"/>
</dbReference>
<comment type="catalytic activity">
    <reaction evidence="2 11">
        <text>glutathione + H2O = L-cysteinylglycine + L-glutamate</text>
        <dbReference type="Rhea" id="RHEA:28807"/>
        <dbReference type="ChEBI" id="CHEBI:15377"/>
        <dbReference type="ChEBI" id="CHEBI:29985"/>
        <dbReference type="ChEBI" id="CHEBI:57925"/>
        <dbReference type="ChEBI" id="CHEBI:61694"/>
        <dbReference type="EC" id="3.4.19.13"/>
    </reaction>
</comment>